<evidence type="ECO:0000313" key="12">
    <source>
        <dbReference type="EMBL" id="UOE18661.1"/>
    </source>
</evidence>
<evidence type="ECO:0000256" key="6">
    <source>
        <dbReference type="ARBA" id="ARBA00022847"/>
    </source>
</evidence>
<dbReference type="InterPro" id="IPR018212">
    <property type="entry name" value="Na/solute_symporter_CS"/>
</dbReference>
<dbReference type="RefSeq" id="WP_068687990.1">
    <property type="nucleotide sequence ID" value="NZ_CP063196.1"/>
</dbReference>
<comment type="subcellular location">
    <subcellularLocation>
        <location evidence="1">Cell membrane</location>
        <topology evidence="1">Multi-pass membrane protein</topology>
    </subcellularLocation>
</comment>
<dbReference type="PANTHER" id="PTHR48086">
    <property type="entry name" value="SODIUM/PROLINE SYMPORTER-RELATED"/>
    <property type="match status" value="1"/>
</dbReference>
<comment type="similarity">
    <text evidence="2 11">Belongs to the sodium:solute symporter (SSF) (TC 2.A.21) family.</text>
</comment>
<dbReference type="GO" id="GO:0006847">
    <property type="term" value="P:plasma membrane acetate transport"/>
    <property type="evidence" value="ECO:0007669"/>
    <property type="project" value="TreeGrafter"/>
</dbReference>
<accession>A0A399FZ85</accession>
<keyword evidence="6" id="KW-0769">Symport</keyword>
<keyword evidence="7" id="KW-1133">Transmembrane helix</keyword>
<dbReference type="KEGG" id="thao:NI17_017885"/>
<dbReference type="PROSITE" id="PS50283">
    <property type="entry name" value="NA_SOLUT_SYMP_3"/>
    <property type="match status" value="1"/>
</dbReference>
<dbReference type="PROSITE" id="PS00457">
    <property type="entry name" value="NA_SOLUT_SYMP_2"/>
    <property type="match status" value="1"/>
</dbReference>
<dbReference type="InterPro" id="IPR001734">
    <property type="entry name" value="Na/solute_symporter"/>
</dbReference>
<evidence type="ECO:0000256" key="1">
    <source>
        <dbReference type="ARBA" id="ARBA00004651"/>
    </source>
</evidence>
<keyword evidence="8" id="KW-0915">Sodium</keyword>
<proteinExistence type="inferred from homology"/>
<evidence type="ECO:0000256" key="9">
    <source>
        <dbReference type="ARBA" id="ARBA00023065"/>
    </source>
</evidence>
<dbReference type="InterPro" id="IPR050277">
    <property type="entry name" value="Sodium:Solute_Symporter"/>
</dbReference>
<evidence type="ECO:0000256" key="2">
    <source>
        <dbReference type="ARBA" id="ARBA00006434"/>
    </source>
</evidence>
<name>A0A399FZ85_9ACTN</name>
<dbReference type="EMBL" id="CP063196">
    <property type="protein sequence ID" value="UOE18661.1"/>
    <property type="molecule type" value="Genomic_DNA"/>
</dbReference>
<keyword evidence="13" id="KW-1185">Reference proteome</keyword>
<keyword evidence="4" id="KW-1003">Cell membrane</keyword>
<dbReference type="Pfam" id="PF00474">
    <property type="entry name" value="SSF"/>
    <property type="match status" value="2"/>
</dbReference>
<dbReference type="PANTHER" id="PTHR48086:SF6">
    <property type="entry name" value="CATION_ACETATE SYMPORTER ACTP"/>
    <property type="match status" value="1"/>
</dbReference>
<evidence type="ECO:0000256" key="5">
    <source>
        <dbReference type="ARBA" id="ARBA00022692"/>
    </source>
</evidence>
<sequence length="562" mass="58214">MAALVAVAVVMVVTLLIGLHGVAAMRTTSDFLVASRRVSPLLNSAAVSGEYLSAASFLGVAGLVVRDGIGALWYPVGFTAGYIAMLILVAAPMRRSGALTVPDFAEARLASPGLRRLSALVVLAIGTLYLVPQLRTAGLVLGAVSGLPYWVGVVIAGVVVSATLALGGMRAATYVQAFQFLVKLLLFIVPAVWLIVAVGPQVRHDAVHPVEFTRFSEDTTVEFQVDVTLELSEPVAVRSSDGTDVVLGPGEVTVEAGETLEFPGGAPVPGVGGGGPPGGEGWHRPLLNLSDYGHPLLATLAVLTATALGTMGLPHVLMRFHTSPDGRAARRTAAFTVALLGVFYLFPGVYGALGRVLVPELYLSGVTDTVVVALPSQVSDGWTGTLMTTLLTVGAFAAFLATSVGLLLVISGAIAHDLLPGGLRRLRITVLGAAAVLVLLALPSAPLAAGVLVTWGFTVAAATFCPLLVLGIWWPRLTRTGAVSGVLAGLLSTLGAIAVALFGPPLEGWQALLITQPAPWTVPLAFATMVLVSLRGQAPPWSRTAMLRLHLDEPPRDEPLGR</sequence>
<evidence type="ECO:0000256" key="10">
    <source>
        <dbReference type="ARBA" id="ARBA00023136"/>
    </source>
</evidence>
<keyword evidence="10" id="KW-0472">Membrane</keyword>
<dbReference type="AlphaFoldDB" id="A0A399FZ85"/>
<evidence type="ECO:0000313" key="13">
    <source>
        <dbReference type="Proteomes" id="UP000265719"/>
    </source>
</evidence>
<evidence type="ECO:0000256" key="3">
    <source>
        <dbReference type="ARBA" id="ARBA00022448"/>
    </source>
</evidence>
<keyword evidence="3" id="KW-0813">Transport</keyword>
<dbReference type="OrthoDB" id="9764416at2"/>
<dbReference type="GO" id="GO:0015123">
    <property type="term" value="F:acetate transmembrane transporter activity"/>
    <property type="evidence" value="ECO:0007669"/>
    <property type="project" value="TreeGrafter"/>
</dbReference>
<evidence type="ECO:0000256" key="4">
    <source>
        <dbReference type="ARBA" id="ARBA00022475"/>
    </source>
</evidence>
<evidence type="ECO:0000256" key="8">
    <source>
        <dbReference type="ARBA" id="ARBA00023053"/>
    </source>
</evidence>
<dbReference type="GO" id="GO:0005886">
    <property type="term" value="C:plasma membrane"/>
    <property type="evidence" value="ECO:0007669"/>
    <property type="project" value="UniProtKB-SubCell"/>
</dbReference>
<keyword evidence="9" id="KW-0406">Ion transport</keyword>
<protein>
    <submittedName>
        <fullName evidence="12">Cation acetate symporter</fullName>
    </submittedName>
</protein>
<reference evidence="12" key="1">
    <citation type="submission" date="2020-10" db="EMBL/GenBank/DDBJ databases">
        <title>De novo genome project of the cellulose decomposer Thermobifida halotolerans type strain.</title>
        <authorList>
            <person name="Nagy I."/>
            <person name="Horvath B."/>
            <person name="Kukolya J."/>
            <person name="Nagy I."/>
            <person name="Orsini M."/>
        </authorList>
    </citation>
    <scope>NUCLEOTIDE SEQUENCE</scope>
    <source>
        <strain evidence="12">DSM 44931</strain>
    </source>
</reference>
<evidence type="ECO:0000256" key="7">
    <source>
        <dbReference type="ARBA" id="ARBA00022989"/>
    </source>
</evidence>
<evidence type="ECO:0000256" key="11">
    <source>
        <dbReference type="RuleBase" id="RU362091"/>
    </source>
</evidence>
<keyword evidence="5" id="KW-0812">Transmembrane</keyword>
<dbReference type="CDD" id="cd11480">
    <property type="entry name" value="SLC5sbd_u4"/>
    <property type="match status" value="1"/>
</dbReference>
<gene>
    <name evidence="12" type="ORF">NI17_017885</name>
</gene>
<dbReference type="GO" id="GO:0006811">
    <property type="term" value="P:monoatomic ion transport"/>
    <property type="evidence" value="ECO:0007669"/>
    <property type="project" value="UniProtKB-KW"/>
</dbReference>
<dbReference type="Proteomes" id="UP000265719">
    <property type="component" value="Chromosome"/>
</dbReference>
<organism evidence="12 13">
    <name type="scientific">Thermobifida halotolerans</name>
    <dbReference type="NCBI Taxonomy" id="483545"/>
    <lineage>
        <taxon>Bacteria</taxon>
        <taxon>Bacillati</taxon>
        <taxon>Actinomycetota</taxon>
        <taxon>Actinomycetes</taxon>
        <taxon>Streptosporangiales</taxon>
        <taxon>Nocardiopsidaceae</taxon>
        <taxon>Thermobifida</taxon>
    </lineage>
</organism>
<dbReference type="Gene3D" id="1.20.1730.10">
    <property type="entry name" value="Sodium/glucose cotransporter"/>
    <property type="match status" value="1"/>
</dbReference>
<dbReference type="InterPro" id="IPR038377">
    <property type="entry name" value="Na/Glc_symporter_sf"/>
</dbReference>
<dbReference type="GO" id="GO:0015293">
    <property type="term" value="F:symporter activity"/>
    <property type="evidence" value="ECO:0007669"/>
    <property type="project" value="UniProtKB-KW"/>
</dbReference>